<proteinExistence type="predicted"/>
<sequence>MHLASVQSDGSEHRPDNSNTYGNNDNDDDTTLVNDASLHSCADALLRTHPPVTPTIRNYNSPLHRPTVNVATQPCQKSFYDTDAIFDRPPSQSRQIQTQLQLQPQPPCALFEVPYFIRELWLNLKTCKKMLLQSSNHYTGITNAQKGQAHGVNCELSQKKMKQL</sequence>
<evidence type="ECO:0000313" key="2">
    <source>
        <dbReference type="EMBL" id="VDO75262.1"/>
    </source>
</evidence>
<keyword evidence="3" id="KW-1185">Reference proteome</keyword>
<accession>A0A3P8BT38</accession>
<evidence type="ECO:0000313" key="3">
    <source>
        <dbReference type="Proteomes" id="UP000050761"/>
    </source>
</evidence>
<dbReference type="WBParaSite" id="HPBE_0000817201-mRNA-1">
    <property type="protein sequence ID" value="HPBE_0000817201-mRNA-1"/>
    <property type="gene ID" value="HPBE_0000817201"/>
</dbReference>
<evidence type="ECO:0000313" key="4">
    <source>
        <dbReference type="WBParaSite" id="HPBE_0000817201-mRNA-1"/>
    </source>
</evidence>
<reference evidence="2 3" key="1">
    <citation type="submission" date="2018-11" db="EMBL/GenBank/DDBJ databases">
        <authorList>
            <consortium name="Pathogen Informatics"/>
        </authorList>
    </citation>
    <scope>NUCLEOTIDE SEQUENCE [LARGE SCALE GENOMIC DNA]</scope>
</reference>
<organism evidence="3 4">
    <name type="scientific">Heligmosomoides polygyrus</name>
    <name type="common">Parasitic roundworm</name>
    <dbReference type="NCBI Taxonomy" id="6339"/>
    <lineage>
        <taxon>Eukaryota</taxon>
        <taxon>Metazoa</taxon>
        <taxon>Ecdysozoa</taxon>
        <taxon>Nematoda</taxon>
        <taxon>Chromadorea</taxon>
        <taxon>Rhabditida</taxon>
        <taxon>Rhabditina</taxon>
        <taxon>Rhabditomorpha</taxon>
        <taxon>Strongyloidea</taxon>
        <taxon>Heligmosomidae</taxon>
        <taxon>Heligmosomoides</taxon>
    </lineage>
</organism>
<dbReference type="EMBL" id="UZAH01026079">
    <property type="protein sequence ID" value="VDO75262.1"/>
    <property type="molecule type" value="Genomic_DNA"/>
</dbReference>
<dbReference type="Proteomes" id="UP000050761">
    <property type="component" value="Unassembled WGS sequence"/>
</dbReference>
<dbReference type="AlphaFoldDB" id="A0A183FLL3"/>
<protein>
    <submittedName>
        <fullName evidence="2 4">Uncharacterized protein</fullName>
    </submittedName>
</protein>
<evidence type="ECO:0000256" key="1">
    <source>
        <dbReference type="SAM" id="MobiDB-lite"/>
    </source>
</evidence>
<accession>A0A183FLL3</accession>
<reference evidence="4" key="2">
    <citation type="submission" date="2019-09" db="UniProtKB">
        <authorList>
            <consortium name="WormBaseParasite"/>
        </authorList>
    </citation>
    <scope>IDENTIFICATION</scope>
</reference>
<name>A0A183FLL3_HELPZ</name>
<feature type="region of interest" description="Disordered" evidence="1">
    <location>
        <begin position="1"/>
        <end position="33"/>
    </location>
</feature>
<gene>
    <name evidence="2" type="ORF">HPBE_LOCUS8173</name>
</gene>